<proteinExistence type="predicted"/>
<accession>A0A4S3K8H3</accession>
<evidence type="ECO:0000313" key="4">
    <source>
        <dbReference type="Proteomes" id="UP000295341"/>
    </source>
</evidence>
<evidence type="ECO:0000256" key="1">
    <source>
        <dbReference type="SAM" id="Phobius"/>
    </source>
</evidence>
<dbReference type="InterPro" id="IPR025746">
    <property type="entry name" value="PilX_N_dom"/>
</dbReference>
<keyword evidence="1" id="KW-0812">Transmembrane</keyword>
<comment type="caution">
    <text evidence="3">The sequence shown here is derived from an EMBL/GenBank/DDBJ whole genome shotgun (WGS) entry which is preliminary data.</text>
</comment>
<dbReference type="AlphaFoldDB" id="A0A4S3K8H3"/>
<evidence type="ECO:0000313" key="3">
    <source>
        <dbReference type="EMBL" id="TDU32073.1"/>
    </source>
</evidence>
<organism evidence="3 4">
    <name type="scientific">Panacagrimonas perspica</name>
    <dbReference type="NCBI Taxonomy" id="381431"/>
    <lineage>
        <taxon>Bacteria</taxon>
        <taxon>Pseudomonadati</taxon>
        <taxon>Pseudomonadota</taxon>
        <taxon>Gammaproteobacteria</taxon>
        <taxon>Nevskiales</taxon>
        <taxon>Nevskiaceae</taxon>
        <taxon>Panacagrimonas</taxon>
    </lineage>
</organism>
<dbReference type="EMBL" id="SOBT01000008">
    <property type="protein sequence ID" value="TDU32073.1"/>
    <property type="molecule type" value="Genomic_DNA"/>
</dbReference>
<dbReference type="RefSeq" id="WP_133880604.1">
    <property type="nucleotide sequence ID" value="NZ_MWIN01000004.1"/>
</dbReference>
<dbReference type="OrthoDB" id="7060672at2"/>
<name>A0A4S3K8H3_9GAMM</name>
<dbReference type="Proteomes" id="UP000295341">
    <property type="component" value="Unassembled WGS sequence"/>
</dbReference>
<keyword evidence="1" id="KW-0472">Membrane</keyword>
<reference evidence="3 4" key="1">
    <citation type="submission" date="2019-03" db="EMBL/GenBank/DDBJ databases">
        <title>Genomic Encyclopedia of Type Strains, Phase IV (KMG-IV): sequencing the most valuable type-strain genomes for metagenomic binning, comparative biology and taxonomic classification.</title>
        <authorList>
            <person name="Goeker M."/>
        </authorList>
    </citation>
    <scope>NUCLEOTIDE SEQUENCE [LARGE SCALE GENOMIC DNA]</scope>
    <source>
        <strain evidence="3 4">DSM 26377</strain>
    </source>
</reference>
<keyword evidence="4" id="KW-1185">Reference proteome</keyword>
<keyword evidence="1" id="KW-1133">Transmembrane helix</keyword>
<sequence length="210" mass="21987">MNEPASLASFRAPCGSTQRQAGAALATALFFLVVITILGLAAMKAGQTDLRLALNEESRITAVQSAQSLLESLLESSASNMVVQQGSGYVQNCYISGELDAASLRTRQNFDCPADLNPVSVLPDGTLKLHAYTMIRRESVGGSDFAPVSALRRGDSGERFRLASFTVLAGYDRTAASRAAGASDSGNFGAAEVSQGTFVKVDTVDGLVVE</sequence>
<feature type="transmembrane region" description="Helical" evidence="1">
    <location>
        <begin position="20"/>
        <end position="42"/>
    </location>
</feature>
<gene>
    <name evidence="3" type="ORF">DFR24_1461</name>
</gene>
<evidence type="ECO:0000259" key="2">
    <source>
        <dbReference type="Pfam" id="PF14341"/>
    </source>
</evidence>
<protein>
    <submittedName>
        <fullName evidence="3">PilX-like prepilin protein</fullName>
    </submittedName>
</protein>
<feature type="domain" description="Type 4 fimbrial biogenesis protein PilX N-terminal" evidence="2">
    <location>
        <begin position="21"/>
        <end position="68"/>
    </location>
</feature>
<dbReference type="Pfam" id="PF14341">
    <property type="entry name" value="PilX_N"/>
    <property type="match status" value="1"/>
</dbReference>